<comment type="caution">
    <text evidence="3">The sequence shown here is derived from an EMBL/GenBank/DDBJ whole genome shotgun (WGS) entry which is preliminary data.</text>
</comment>
<evidence type="ECO:0000256" key="2">
    <source>
        <dbReference type="SAM" id="MobiDB-lite"/>
    </source>
</evidence>
<comment type="similarity">
    <text evidence="1">Belongs to the TCP11 family.</text>
</comment>
<dbReference type="Pfam" id="PF05794">
    <property type="entry name" value="Tcp11"/>
    <property type="match status" value="1"/>
</dbReference>
<name>A0A8H7QTW0_9FUNG</name>
<evidence type="ECO:0000313" key="4">
    <source>
        <dbReference type="Proteomes" id="UP000603453"/>
    </source>
</evidence>
<gene>
    <name evidence="3" type="ORF">INT47_002375</name>
</gene>
<dbReference type="PANTHER" id="PTHR12832">
    <property type="entry name" value="TESTIS-SPECIFIC PROTEIN PBS13 T-COMPLEX 11"/>
    <property type="match status" value="1"/>
</dbReference>
<sequence length="608" mass="69367">MLNEDSVQTHNNNSQESSPDPVLMQQHSQNRDFEDQENDSYNYPNSPKPTSVIVSNVVDSSSCNKNSYHSITSTNRRRQTKRFFKSAMSLQSPPQNRLAFINAVKMAWSLQIKRGKSIHSNSHSSNEKVPQKKTVTHATISSATSDISIVKNKLDFPPITAEALSELSVSQLFKSLQIRHDLLIDPNLTFRPNLTTEKCQESEIYWSHLDSLIKFCSTNASEESDDHYQLIFLVRNLLTELSLILISLISPFPSHPTTSFIWNWPQQITESYILSVLDPDLIHQQLIQGCLNVDFKFSLLYSILDPLCPDQAKKVQKLVEENEYARALEVCFLTLETIKLDCANKALHYYRPYLIENGTSLEWKIFLSQLDNGEVNTVSVSQWMRCTFKRLGQEAKFITVFRTGIINLVTDDNDTISALNIATSAFPITFCYDEKRLKHQLRHEFQNIIVIGLLLMPYRLMAGKNAKQSDLNQLKTTYSKLLKDASIASGRVSCFHLALHACNMAKQAVLSKEDVIEQAKHWSNWMNQNLRNTSPVYKIMYDRVRSIILTSMAHGEEHHLSLSRAHATVGLEKEVAKLSRKLSAIADYNLRTFGSLYTYLLPSVRHSL</sequence>
<dbReference type="EMBL" id="JAEPRD010000124">
    <property type="protein sequence ID" value="KAG2197668.1"/>
    <property type="molecule type" value="Genomic_DNA"/>
</dbReference>
<evidence type="ECO:0000256" key="1">
    <source>
        <dbReference type="ARBA" id="ARBA00010954"/>
    </source>
</evidence>
<dbReference type="PANTHER" id="PTHR12832:SF11">
    <property type="entry name" value="LD23868P"/>
    <property type="match status" value="1"/>
</dbReference>
<accession>A0A8H7QTW0</accession>
<feature type="compositionally biased region" description="Polar residues" evidence="2">
    <location>
        <begin position="39"/>
        <end position="49"/>
    </location>
</feature>
<feature type="compositionally biased region" description="Polar residues" evidence="2">
    <location>
        <begin position="1"/>
        <end position="18"/>
    </location>
</feature>
<dbReference type="InterPro" id="IPR008862">
    <property type="entry name" value="Tcp11"/>
</dbReference>
<evidence type="ECO:0000313" key="3">
    <source>
        <dbReference type="EMBL" id="KAG2197668.1"/>
    </source>
</evidence>
<dbReference type="Proteomes" id="UP000603453">
    <property type="component" value="Unassembled WGS sequence"/>
</dbReference>
<keyword evidence="4" id="KW-1185">Reference proteome</keyword>
<reference evidence="3" key="1">
    <citation type="submission" date="2020-12" db="EMBL/GenBank/DDBJ databases">
        <title>Metabolic potential, ecology and presence of endohyphal bacteria is reflected in genomic diversity of Mucoromycotina.</title>
        <authorList>
            <person name="Muszewska A."/>
            <person name="Okrasinska A."/>
            <person name="Steczkiewicz K."/>
            <person name="Drgas O."/>
            <person name="Orlowska M."/>
            <person name="Perlinska-Lenart U."/>
            <person name="Aleksandrzak-Piekarczyk T."/>
            <person name="Szatraj K."/>
            <person name="Zielenkiewicz U."/>
            <person name="Pilsyk S."/>
            <person name="Malc E."/>
            <person name="Mieczkowski P."/>
            <person name="Kruszewska J.S."/>
            <person name="Biernat P."/>
            <person name="Pawlowska J."/>
        </authorList>
    </citation>
    <scope>NUCLEOTIDE SEQUENCE</scope>
    <source>
        <strain evidence="3">WA0000017839</strain>
    </source>
</reference>
<dbReference type="OrthoDB" id="276323at2759"/>
<feature type="region of interest" description="Disordered" evidence="2">
    <location>
        <begin position="1"/>
        <end position="52"/>
    </location>
</feature>
<proteinExistence type="inferred from homology"/>
<protein>
    <submittedName>
        <fullName evidence="3">Uncharacterized protein</fullName>
    </submittedName>
</protein>
<dbReference type="GO" id="GO:0010737">
    <property type="term" value="P:protein kinase A signaling"/>
    <property type="evidence" value="ECO:0007669"/>
    <property type="project" value="TreeGrafter"/>
</dbReference>
<dbReference type="AlphaFoldDB" id="A0A8H7QTW0"/>
<organism evidence="3 4">
    <name type="scientific">Mucor saturninus</name>
    <dbReference type="NCBI Taxonomy" id="64648"/>
    <lineage>
        <taxon>Eukaryota</taxon>
        <taxon>Fungi</taxon>
        <taxon>Fungi incertae sedis</taxon>
        <taxon>Mucoromycota</taxon>
        <taxon>Mucoromycotina</taxon>
        <taxon>Mucoromycetes</taxon>
        <taxon>Mucorales</taxon>
        <taxon>Mucorineae</taxon>
        <taxon>Mucoraceae</taxon>
        <taxon>Mucor</taxon>
    </lineage>
</organism>